<dbReference type="STRING" id="1122247.GCA_000379865_04311"/>
<comment type="caution">
    <text evidence="3">The sequence shown here is derived from an EMBL/GenBank/DDBJ whole genome shotgun (WGS) entry which is preliminary data.</text>
</comment>
<sequence length="269" mass="28197">MRYENATAIVTGGGHGIGRALAEALAGRGANVVVADVNIERARRVADRIGGLAVPCDVGDPDAVTALVATAADHYGPVDIAVSNAGITDLGPDLDSTPDQVRRIVDVNLLAHVWMAQAVLPSMIDRGHGALIQTISSAALITGPSGMGYTLTKHGALGFAEWVTLNHSADGVRVVCLCPNAVYTGFLGRDEDREQDGPTPLDPKLAALGEVIEPEDCATCALDALDAGRFLALPHPRVGESFARKAADYDAWLRRTAPRVRRIRGQIGA</sequence>
<proteinExistence type="inferred from homology"/>
<dbReference type="RefSeq" id="WP_005629417.1">
    <property type="nucleotide sequence ID" value="NZ_AMRA01000095.1"/>
</dbReference>
<dbReference type="PRINTS" id="PR00081">
    <property type="entry name" value="GDHRDH"/>
</dbReference>
<accession>K5B7U2</accession>
<gene>
    <name evidence="3" type="ORF">C731_3283</name>
</gene>
<evidence type="ECO:0000313" key="4">
    <source>
        <dbReference type="Proteomes" id="UP000006265"/>
    </source>
</evidence>
<dbReference type="EMBL" id="AMRA01000095">
    <property type="protein sequence ID" value="EKF22543.1"/>
    <property type="molecule type" value="Genomic_DNA"/>
</dbReference>
<keyword evidence="2" id="KW-0560">Oxidoreductase</keyword>
<name>K5B7U2_MYCHD</name>
<organism evidence="3 4">
    <name type="scientific">Mycolicibacterium hassiacum (strain DSM 44199 / CIP 105218 / JCM 12690 / 3849)</name>
    <name type="common">Mycobacterium hassiacum</name>
    <dbReference type="NCBI Taxonomy" id="1122247"/>
    <lineage>
        <taxon>Bacteria</taxon>
        <taxon>Bacillati</taxon>
        <taxon>Actinomycetota</taxon>
        <taxon>Actinomycetes</taxon>
        <taxon>Mycobacteriales</taxon>
        <taxon>Mycobacteriaceae</taxon>
        <taxon>Mycolicibacterium</taxon>
    </lineage>
</organism>
<dbReference type="Gene3D" id="3.40.50.720">
    <property type="entry name" value="NAD(P)-binding Rossmann-like Domain"/>
    <property type="match status" value="1"/>
</dbReference>
<dbReference type="SUPFAM" id="SSF51735">
    <property type="entry name" value="NAD(P)-binding Rossmann-fold domains"/>
    <property type="match status" value="1"/>
</dbReference>
<evidence type="ECO:0000256" key="2">
    <source>
        <dbReference type="ARBA" id="ARBA00023002"/>
    </source>
</evidence>
<dbReference type="AlphaFoldDB" id="K5B7U2"/>
<keyword evidence="4" id="KW-1185">Reference proteome</keyword>
<dbReference type="Proteomes" id="UP000006265">
    <property type="component" value="Unassembled WGS sequence"/>
</dbReference>
<evidence type="ECO:0000313" key="3">
    <source>
        <dbReference type="EMBL" id="EKF22543.1"/>
    </source>
</evidence>
<dbReference type="OrthoDB" id="210852at2"/>
<dbReference type="PATRIC" id="fig|1122247.3.peg.3149"/>
<dbReference type="InterPro" id="IPR036291">
    <property type="entry name" value="NAD(P)-bd_dom_sf"/>
</dbReference>
<dbReference type="Pfam" id="PF00106">
    <property type="entry name" value="adh_short"/>
    <property type="match status" value="1"/>
</dbReference>
<dbReference type="PANTHER" id="PTHR43669:SF3">
    <property type="entry name" value="ALCOHOL DEHYDROGENASE, PUTATIVE (AFU_ORTHOLOGUE AFUA_3G03445)-RELATED"/>
    <property type="match status" value="1"/>
</dbReference>
<dbReference type="CDD" id="cd05233">
    <property type="entry name" value="SDR_c"/>
    <property type="match status" value="1"/>
</dbReference>
<dbReference type="PANTHER" id="PTHR43669">
    <property type="entry name" value="5-KETO-D-GLUCONATE 5-REDUCTASE"/>
    <property type="match status" value="1"/>
</dbReference>
<evidence type="ECO:0000256" key="1">
    <source>
        <dbReference type="ARBA" id="ARBA00006484"/>
    </source>
</evidence>
<comment type="similarity">
    <text evidence="1">Belongs to the short-chain dehydrogenases/reductases (SDR) family.</text>
</comment>
<reference evidence="3 4" key="1">
    <citation type="journal article" date="2012" name="J. Bacteriol.">
        <title>Genome sequence of Mycobacterium hassiacum DSM 44199, a rare source of heat-stable mycobacterial proteins.</title>
        <authorList>
            <person name="Tiago I."/>
            <person name="Maranha A."/>
            <person name="Mendes V."/>
            <person name="Alarico S."/>
            <person name="Moynihan P.J."/>
            <person name="Clarke A.J."/>
            <person name="Macedo-Ribeiro S."/>
            <person name="Pereira P.J."/>
            <person name="Empadinhas N."/>
        </authorList>
    </citation>
    <scope>NUCLEOTIDE SEQUENCE [LARGE SCALE GENOMIC DNA]</scope>
    <source>
        <strain evidence="4">DSM 44199 / CIP 105218 / JCM 12690 / 3849</strain>
    </source>
</reference>
<dbReference type="InterPro" id="IPR002347">
    <property type="entry name" value="SDR_fam"/>
</dbReference>
<protein>
    <submittedName>
        <fullName evidence="3">Short chain dehydrogenase family protein</fullName>
    </submittedName>
</protein>
<dbReference type="eggNOG" id="COG0300">
    <property type="taxonomic scope" value="Bacteria"/>
</dbReference>
<dbReference type="GO" id="GO:0016491">
    <property type="term" value="F:oxidoreductase activity"/>
    <property type="evidence" value="ECO:0007669"/>
    <property type="project" value="UniProtKB-KW"/>
</dbReference>